<dbReference type="GO" id="GO:0006535">
    <property type="term" value="P:cysteine biosynthetic process from serine"/>
    <property type="evidence" value="ECO:0007669"/>
    <property type="project" value="UniProtKB-UniRule"/>
</dbReference>
<protein>
    <recommendedName>
        <fullName evidence="4 12">Cysteine synthase</fullName>
        <ecNumber evidence="4 12">2.5.1.47</ecNumber>
    </recommendedName>
</protein>
<dbReference type="GO" id="GO:0004124">
    <property type="term" value="F:cysteine synthase activity"/>
    <property type="evidence" value="ECO:0007669"/>
    <property type="project" value="UniProtKB-UniRule"/>
</dbReference>
<dbReference type="InterPro" id="IPR005856">
    <property type="entry name" value="Cys_synth"/>
</dbReference>
<comment type="cofactor">
    <cofactor evidence="1 10 12">
        <name>pyridoxal 5'-phosphate</name>
        <dbReference type="ChEBI" id="CHEBI:597326"/>
    </cofactor>
</comment>
<keyword evidence="6 12" id="KW-0808">Transferase</keyword>
<dbReference type="AlphaFoldDB" id="A0A4V2QC81"/>
<dbReference type="InterPro" id="IPR001926">
    <property type="entry name" value="TrpB-like_PALP"/>
</dbReference>
<comment type="caution">
    <text evidence="14">The sequence shown here is derived from an EMBL/GenBank/DDBJ whole genome shotgun (WGS) entry which is preliminary data.</text>
</comment>
<dbReference type="PANTHER" id="PTHR10314">
    <property type="entry name" value="CYSTATHIONINE BETA-SYNTHASE"/>
    <property type="match status" value="1"/>
</dbReference>
<gene>
    <name evidence="14" type="ORF">EDD76_10413</name>
</gene>
<evidence type="ECO:0000256" key="10">
    <source>
        <dbReference type="PIRSR" id="PIRSR605856-50"/>
    </source>
</evidence>
<dbReference type="STRING" id="1469948.GCA_000732725_00026"/>
<dbReference type="UniPathway" id="UPA00136">
    <property type="reaction ID" value="UER00200"/>
</dbReference>
<evidence type="ECO:0000256" key="1">
    <source>
        <dbReference type="ARBA" id="ARBA00001933"/>
    </source>
</evidence>
<dbReference type="Pfam" id="PF00291">
    <property type="entry name" value="PALP"/>
    <property type="match status" value="1"/>
</dbReference>
<evidence type="ECO:0000259" key="13">
    <source>
        <dbReference type="Pfam" id="PF00291"/>
    </source>
</evidence>
<dbReference type="Gene3D" id="3.40.50.1100">
    <property type="match status" value="2"/>
</dbReference>
<dbReference type="SUPFAM" id="SSF53686">
    <property type="entry name" value="Tryptophan synthase beta subunit-like PLP-dependent enzymes"/>
    <property type="match status" value="1"/>
</dbReference>
<evidence type="ECO:0000256" key="11">
    <source>
        <dbReference type="PIRSR" id="PIRSR605856-51"/>
    </source>
</evidence>
<feature type="binding site" evidence="10">
    <location>
        <begin position="182"/>
        <end position="186"/>
    </location>
    <ligand>
        <name>pyridoxal 5'-phosphate</name>
        <dbReference type="ChEBI" id="CHEBI:597326"/>
    </ligand>
</feature>
<dbReference type="PROSITE" id="PS00901">
    <property type="entry name" value="CYS_SYNTHASE"/>
    <property type="match status" value="1"/>
</dbReference>
<evidence type="ECO:0000313" key="15">
    <source>
        <dbReference type="Proteomes" id="UP000295718"/>
    </source>
</evidence>
<evidence type="ECO:0000256" key="2">
    <source>
        <dbReference type="ARBA" id="ARBA00004962"/>
    </source>
</evidence>
<evidence type="ECO:0000256" key="7">
    <source>
        <dbReference type="ARBA" id="ARBA00022898"/>
    </source>
</evidence>
<comment type="catalytic activity">
    <reaction evidence="9 12">
        <text>O-acetyl-L-serine + hydrogen sulfide = L-cysteine + acetate</text>
        <dbReference type="Rhea" id="RHEA:14829"/>
        <dbReference type="ChEBI" id="CHEBI:29919"/>
        <dbReference type="ChEBI" id="CHEBI:30089"/>
        <dbReference type="ChEBI" id="CHEBI:35235"/>
        <dbReference type="ChEBI" id="CHEBI:58340"/>
        <dbReference type="EC" id="2.5.1.47"/>
    </reaction>
</comment>
<dbReference type="Proteomes" id="UP000295718">
    <property type="component" value="Unassembled WGS sequence"/>
</dbReference>
<evidence type="ECO:0000256" key="8">
    <source>
        <dbReference type="ARBA" id="ARBA00023192"/>
    </source>
</evidence>
<dbReference type="InterPro" id="IPR036052">
    <property type="entry name" value="TrpB-like_PALP_sf"/>
</dbReference>
<keyword evidence="8 12" id="KW-0198">Cysteine biosynthesis</keyword>
<feature type="modified residue" description="N6-(pyridoxal phosphate)lysine" evidence="11">
    <location>
        <position position="48"/>
    </location>
</feature>
<evidence type="ECO:0000256" key="3">
    <source>
        <dbReference type="ARBA" id="ARBA00007103"/>
    </source>
</evidence>
<evidence type="ECO:0000256" key="5">
    <source>
        <dbReference type="ARBA" id="ARBA00022605"/>
    </source>
</evidence>
<dbReference type="EC" id="2.5.1.47" evidence="4 12"/>
<dbReference type="InterPro" id="IPR001216">
    <property type="entry name" value="P-phosphate_BS"/>
</dbReference>
<keyword evidence="15" id="KW-1185">Reference proteome</keyword>
<dbReference type="NCBIfam" id="TIGR01139">
    <property type="entry name" value="cysK"/>
    <property type="match status" value="1"/>
</dbReference>
<dbReference type="NCBIfam" id="TIGR01136">
    <property type="entry name" value="cysKM"/>
    <property type="match status" value="1"/>
</dbReference>
<reference evidence="14 15" key="1">
    <citation type="submission" date="2019-03" db="EMBL/GenBank/DDBJ databases">
        <title>Genomic Encyclopedia of Type Strains, Phase IV (KMG-IV): sequencing the most valuable type-strain genomes for metagenomic binning, comparative biology and taxonomic classification.</title>
        <authorList>
            <person name="Goeker M."/>
        </authorList>
    </citation>
    <scope>NUCLEOTIDE SEQUENCE [LARGE SCALE GENOMIC DNA]</scope>
    <source>
        <strain evidence="14 15">DSM 100556</strain>
    </source>
</reference>
<feature type="domain" description="Tryptophan synthase beta chain-like PALP" evidence="13">
    <location>
        <begin position="9"/>
        <end position="298"/>
    </location>
</feature>
<keyword evidence="7 10" id="KW-0663">Pyridoxal phosphate</keyword>
<comment type="pathway">
    <text evidence="2">Amino-acid biosynthesis; L-cysteine biosynthesis; L-cysteine from L-serine: step 2/2.</text>
</comment>
<dbReference type="RefSeq" id="WP_031388816.1">
    <property type="nucleotide sequence ID" value="NZ_JPNB01000001.1"/>
</dbReference>
<organism evidence="14 15">
    <name type="scientific">Kineothrix alysoides</name>
    <dbReference type="NCBI Taxonomy" id="1469948"/>
    <lineage>
        <taxon>Bacteria</taxon>
        <taxon>Bacillati</taxon>
        <taxon>Bacillota</taxon>
        <taxon>Clostridia</taxon>
        <taxon>Lachnospirales</taxon>
        <taxon>Lachnospiraceae</taxon>
        <taxon>Kineothrix</taxon>
    </lineage>
</organism>
<accession>A0A4V2QC81</accession>
<dbReference type="InterPro" id="IPR050214">
    <property type="entry name" value="Cys_Synth/Cystath_Beta-Synth"/>
</dbReference>
<evidence type="ECO:0000256" key="12">
    <source>
        <dbReference type="RuleBase" id="RU003985"/>
    </source>
</evidence>
<evidence type="ECO:0000256" key="6">
    <source>
        <dbReference type="ARBA" id="ARBA00022679"/>
    </source>
</evidence>
<name>A0A4V2QC81_9FIRM</name>
<comment type="similarity">
    <text evidence="3 12">Belongs to the cysteine synthase/cystathionine beta-synthase family.</text>
</comment>
<feature type="binding site" evidence="10">
    <location>
        <position position="78"/>
    </location>
    <ligand>
        <name>pyridoxal 5'-phosphate</name>
        <dbReference type="ChEBI" id="CHEBI:597326"/>
    </ligand>
</feature>
<dbReference type="CDD" id="cd01561">
    <property type="entry name" value="CBS_like"/>
    <property type="match status" value="1"/>
</dbReference>
<dbReference type="EMBL" id="SLUO01000004">
    <property type="protein sequence ID" value="TCL59277.1"/>
    <property type="molecule type" value="Genomic_DNA"/>
</dbReference>
<dbReference type="GO" id="GO:0005737">
    <property type="term" value="C:cytoplasm"/>
    <property type="evidence" value="ECO:0007669"/>
    <property type="project" value="UniProtKB-ARBA"/>
</dbReference>
<feature type="binding site" evidence="10">
    <location>
        <position position="270"/>
    </location>
    <ligand>
        <name>pyridoxal 5'-phosphate</name>
        <dbReference type="ChEBI" id="CHEBI:597326"/>
    </ligand>
</feature>
<dbReference type="FunFam" id="3.40.50.1100:FF:000067">
    <property type="entry name" value="Cysteine synthase"/>
    <property type="match status" value="1"/>
</dbReference>
<sequence>MANIKNSATELIGGTPLLSVKGFAKAAGVENATLLAKLEYFNPAGSVKDRIALAMIEDAEKAGKLKEGATIIEPTSGNTGIGLASVAAARGYRAILTLPDTMSVERRNLLKAYGAELVLTEGAKGMKGAIAKAEELKDSIPGAVILGQFDNPANPAVHEATTGPEVWQDTDGAVDIFIAGVGTGGTITGVGKYLKSKKADVQIIAVEPEASPVLSGGKPGPHKIQGIGAGFVPAVLDTQIYDEIIPVKNEDAFAAGKAIAVKEGILVGISSGAVLHAAVEVAKRPENAGKTIVVLLPDSGDRYLSTPLFAEE</sequence>
<proteinExistence type="inferred from homology"/>
<dbReference type="OrthoDB" id="9808024at2"/>
<evidence type="ECO:0000256" key="9">
    <source>
        <dbReference type="ARBA" id="ARBA00047931"/>
    </source>
</evidence>
<keyword evidence="5 12" id="KW-0028">Amino-acid biosynthesis</keyword>
<evidence type="ECO:0000256" key="4">
    <source>
        <dbReference type="ARBA" id="ARBA00012681"/>
    </source>
</evidence>
<evidence type="ECO:0000313" key="14">
    <source>
        <dbReference type="EMBL" id="TCL59277.1"/>
    </source>
</evidence>
<dbReference type="InterPro" id="IPR005859">
    <property type="entry name" value="CysK"/>
</dbReference>